<evidence type="ECO:0000259" key="6">
    <source>
        <dbReference type="Pfam" id="PF13086"/>
    </source>
</evidence>
<keyword evidence="2" id="KW-0547">Nucleotide-binding</keyword>
<dbReference type="PANTHER" id="PTHR43788:SF16">
    <property type="entry name" value="HELICASE WITH ZINC FINGER 2"/>
    <property type="match status" value="1"/>
</dbReference>
<name>A0ABD3W760_SINWO</name>
<proteinExistence type="inferred from homology"/>
<dbReference type="FunFam" id="3.40.50.300:FF:001313">
    <property type="entry name" value="Helicase with zinc finger domain 2"/>
    <property type="match status" value="1"/>
</dbReference>
<reference evidence="8 9" key="1">
    <citation type="submission" date="2024-11" db="EMBL/GenBank/DDBJ databases">
        <title>Chromosome-level genome assembly of the freshwater bivalve Anodonta woodiana.</title>
        <authorList>
            <person name="Chen X."/>
        </authorList>
    </citation>
    <scope>NUCLEOTIDE SEQUENCE [LARGE SCALE GENOMIC DNA]</scope>
    <source>
        <strain evidence="8">MN2024</strain>
        <tissue evidence="8">Gills</tissue>
    </source>
</reference>
<sequence>MRDNLKDDCPDILRLYGRSIEALEYRNPGTVFTSGRSMRDLKAAQNLRDVSVHHLIRKPGKPFAEQIAAFDRNFSKEDYIPHYEEVSKYRSLIRKATVEELKHHEVILCTTGVATSPKLLMGTNIYQLIIDEAGMCQEPQCMAPIIANSPKQVVLIGDHKQLQPIIKCRAAAKLGMIKSLFERYAEDLKHSNDERNVRFTFLNTQYRMHKQLCEFPSDEFYDKELETAQSVLDREEKLPFLRLWPDSNVPHVFCHVEGKEEVTTVSTEEGNEKSRSNPNEVKQVVKIFKHMVEVEKVCVKDINIISQYNAQCHALKQMLREEKYENVTVNTVVASQGGEWEYVIFSTVRSLPVYEIESTPSFGWCAQNLGFIIDRHQINVALTRAKRGLIIVGNKNLLMCDGVWKKLVKKYEDLNCVVSVLDFPTRSLPIPK</sequence>
<dbReference type="InterPro" id="IPR047187">
    <property type="entry name" value="SF1_C_Upf1"/>
</dbReference>
<dbReference type="Pfam" id="PF13087">
    <property type="entry name" value="AAA_12"/>
    <property type="match status" value="1"/>
</dbReference>
<evidence type="ECO:0000256" key="2">
    <source>
        <dbReference type="ARBA" id="ARBA00022741"/>
    </source>
</evidence>
<dbReference type="InterPro" id="IPR027417">
    <property type="entry name" value="P-loop_NTPase"/>
</dbReference>
<dbReference type="Pfam" id="PF13086">
    <property type="entry name" value="AAA_11"/>
    <property type="match status" value="1"/>
</dbReference>
<dbReference type="GO" id="GO:0016787">
    <property type="term" value="F:hydrolase activity"/>
    <property type="evidence" value="ECO:0007669"/>
    <property type="project" value="UniProtKB-KW"/>
</dbReference>
<evidence type="ECO:0000256" key="3">
    <source>
        <dbReference type="ARBA" id="ARBA00022801"/>
    </source>
</evidence>
<feature type="domain" description="DNA2/NAM7 helicase-like C-terminal" evidence="7">
    <location>
        <begin position="178"/>
        <end position="395"/>
    </location>
</feature>
<evidence type="ECO:0000256" key="1">
    <source>
        <dbReference type="ARBA" id="ARBA00007913"/>
    </source>
</evidence>
<evidence type="ECO:0000313" key="8">
    <source>
        <dbReference type="EMBL" id="KAL3868673.1"/>
    </source>
</evidence>
<evidence type="ECO:0000259" key="7">
    <source>
        <dbReference type="Pfam" id="PF13087"/>
    </source>
</evidence>
<dbReference type="GO" id="GO:0005524">
    <property type="term" value="F:ATP binding"/>
    <property type="evidence" value="ECO:0007669"/>
    <property type="project" value="UniProtKB-KW"/>
</dbReference>
<protein>
    <submittedName>
        <fullName evidence="8">Uncharacterized protein</fullName>
    </submittedName>
</protein>
<evidence type="ECO:0000256" key="5">
    <source>
        <dbReference type="ARBA" id="ARBA00022840"/>
    </source>
</evidence>
<comment type="caution">
    <text evidence="8">The sequence shown here is derived from an EMBL/GenBank/DDBJ whole genome shotgun (WGS) entry which is preliminary data.</text>
</comment>
<dbReference type="InterPro" id="IPR050534">
    <property type="entry name" value="Coronavir_polyprotein_1ab"/>
</dbReference>
<dbReference type="InterPro" id="IPR041677">
    <property type="entry name" value="DNA2/NAM7_AAA_11"/>
</dbReference>
<dbReference type="CDD" id="cd18808">
    <property type="entry name" value="SF1_C_Upf1"/>
    <property type="match status" value="1"/>
</dbReference>
<evidence type="ECO:0000256" key="4">
    <source>
        <dbReference type="ARBA" id="ARBA00022806"/>
    </source>
</evidence>
<keyword evidence="3" id="KW-0378">Hydrolase</keyword>
<keyword evidence="5" id="KW-0067">ATP-binding</keyword>
<dbReference type="PANTHER" id="PTHR43788">
    <property type="entry name" value="DNA2/NAM7 HELICASE FAMILY MEMBER"/>
    <property type="match status" value="1"/>
</dbReference>
<evidence type="ECO:0000313" key="9">
    <source>
        <dbReference type="Proteomes" id="UP001634394"/>
    </source>
</evidence>
<dbReference type="InterPro" id="IPR041679">
    <property type="entry name" value="DNA2/NAM7-like_C"/>
</dbReference>
<dbReference type="EMBL" id="JBJQND010000008">
    <property type="protein sequence ID" value="KAL3868673.1"/>
    <property type="molecule type" value="Genomic_DNA"/>
</dbReference>
<organism evidence="8 9">
    <name type="scientific">Sinanodonta woodiana</name>
    <name type="common">Chinese pond mussel</name>
    <name type="synonym">Anodonta woodiana</name>
    <dbReference type="NCBI Taxonomy" id="1069815"/>
    <lineage>
        <taxon>Eukaryota</taxon>
        <taxon>Metazoa</taxon>
        <taxon>Spiralia</taxon>
        <taxon>Lophotrochozoa</taxon>
        <taxon>Mollusca</taxon>
        <taxon>Bivalvia</taxon>
        <taxon>Autobranchia</taxon>
        <taxon>Heteroconchia</taxon>
        <taxon>Palaeoheterodonta</taxon>
        <taxon>Unionida</taxon>
        <taxon>Unionoidea</taxon>
        <taxon>Unionidae</taxon>
        <taxon>Unioninae</taxon>
        <taxon>Sinanodonta</taxon>
    </lineage>
</organism>
<dbReference type="GO" id="GO:0004386">
    <property type="term" value="F:helicase activity"/>
    <property type="evidence" value="ECO:0007669"/>
    <property type="project" value="UniProtKB-KW"/>
</dbReference>
<dbReference type="Proteomes" id="UP001634394">
    <property type="component" value="Unassembled WGS sequence"/>
</dbReference>
<keyword evidence="4" id="KW-0347">Helicase</keyword>
<accession>A0ABD3W760</accession>
<keyword evidence="9" id="KW-1185">Reference proteome</keyword>
<comment type="similarity">
    <text evidence="1">Belongs to the DNA2/NAM7 helicase family.</text>
</comment>
<dbReference type="Gene3D" id="3.40.50.300">
    <property type="entry name" value="P-loop containing nucleotide triphosphate hydrolases"/>
    <property type="match status" value="2"/>
</dbReference>
<dbReference type="SUPFAM" id="SSF52540">
    <property type="entry name" value="P-loop containing nucleoside triphosphate hydrolases"/>
    <property type="match status" value="1"/>
</dbReference>
<feature type="domain" description="DNA2/NAM7 helicase helicase" evidence="6">
    <location>
        <begin position="88"/>
        <end position="167"/>
    </location>
</feature>
<gene>
    <name evidence="8" type="ORF">ACJMK2_041451</name>
</gene>
<dbReference type="AlphaFoldDB" id="A0ABD3W760"/>